<comment type="caution">
    <text evidence="1">The sequence shown here is derived from an EMBL/GenBank/DDBJ whole genome shotgun (WGS) entry which is preliminary data.</text>
</comment>
<dbReference type="Gene3D" id="3.40.50.720">
    <property type="entry name" value="NAD(P)-binding Rossmann-like Domain"/>
    <property type="match status" value="1"/>
</dbReference>
<protein>
    <submittedName>
        <fullName evidence="1">Uncharacterized protein</fullName>
    </submittedName>
</protein>
<reference evidence="1" key="2">
    <citation type="submission" date="2015-03" db="EMBL/GenBank/DDBJ databases">
        <title>Genome sequence of Pseudoalteromonas citrea.</title>
        <authorList>
            <person name="Xie B.-B."/>
            <person name="Rong J.-C."/>
            <person name="Qin Q.-L."/>
            <person name="Zhang Y.-Z."/>
        </authorList>
    </citation>
    <scope>NUCLEOTIDE SEQUENCE</scope>
    <source>
        <strain evidence="1">DSM 8771</strain>
    </source>
</reference>
<dbReference type="Gene3D" id="3.40.50.150">
    <property type="entry name" value="Vaccinia Virus protein VP39"/>
    <property type="match status" value="1"/>
</dbReference>
<organism evidence="1 2">
    <name type="scientific">Pseudoalteromonas citrea</name>
    <dbReference type="NCBI Taxonomy" id="43655"/>
    <lineage>
        <taxon>Bacteria</taxon>
        <taxon>Pseudomonadati</taxon>
        <taxon>Pseudomonadota</taxon>
        <taxon>Gammaproteobacteria</taxon>
        <taxon>Alteromonadales</taxon>
        <taxon>Pseudoalteromonadaceae</taxon>
        <taxon>Pseudoalteromonas</taxon>
    </lineage>
</organism>
<dbReference type="AlphaFoldDB" id="A0AAD4AKQ5"/>
<proteinExistence type="predicted"/>
<sequence>MGMTLNVLEKTLTYFPKNSSKVLDIGAQQVFGNFYRSKEFQLSPHECPTVNIPVKSGVYARNIYEGLGFTYKAIDLSGEDYSISIDLNFDSYQEEDSFDVVTNFGTSEHIINQVNCFKAMHDACAQNGVMIHSLPFTRFFEHGFYNYNPNLFLSLALANNYEIEYFAIIEDKNGGRIQSIFHELDSFYRYEELPPKDLLLYCVFKKTTDAPFQLPQQEKYTSLSMRYAQQKNNFYANRLLELSISWAVDIQKFLSSVPQQPFALYGGGELSQNILSIEQCRKNIQVIIDADQSKHGTEIYGIPIISPSEIPENINHIHLTIDIHSTVIESYLKQFSSQNYKFSGYFTG</sequence>
<gene>
    <name evidence="1" type="ORF">PCIT_a0520</name>
</gene>
<dbReference type="SUPFAM" id="SSF53335">
    <property type="entry name" value="S-adenosyl-L-methionine-dependent methyltransferases"/>
    <property type="match status" value="1"/>
</dbReference>
<name>A0AAD4AKQ5_9GAMM</name>
<dbReference type="Pfam" id="PF13489">
    <property type="entry name" value="Methyltransf_23"/>
    <property type="match status" value="1"/>
</dbReference>
<dbReference type="InterPro" id="IPR029063">
    <property type="entry name" value="SAM-dependent_MTases_sf"/>
</dbReference>
<evidence type="ECO:0000313" key="1">
    <source>
        <dbReference type="EMBL" id="KAF7774123.1"/>
    </source>
</evidence>
<dbReference type="EMBL" id="AHBZ03000014">
    <property type="protein sequence ID" value="KAF7774123.1"/>
    <property type="molecule type" value="Genomic_DNA"/>
</dbReference>
<reference evidence="1" key="1">
    <citation type="journal article" date="2012" name="J. Bacteriol.">
        <title>Genome sequences of type strains of seven species of the marine bacterium Pseudoalteromonas.</title>
        <authorList>
            <person name="Xie B.B."/>
            <person name="Shu Y.L."/>
            <person name="Qin Q.L."/>
            <person name="Rong J.C."/>
            <person name="Zhang X.Y."/>
            <person name="Chen X.L."/>
            <person name="Shi M."/>
            <person name="He H.L."/>
            <person name="Zhou B.C."/>
            <person name="Zhang Y.Z."/>
        </authorList>
    </citation>
    <scope>NUCLEOTIDE SEQUENCE</scope>
    <source>
        <strain evidence="1">DSM 8771</strain>
    </source>
</reference>
<dbReference type="RefSeq" id="WP_010364953.1">
    <property type="nucleotide sequence ID" value="NZ_AHBZ03000014.1"/>
</dbReference>
<accession>A0AAD4AKQ5</accession>
<evidence type="ECO:0000313" key="2">
    <source>
        <dbReference type="Proteomes" id="UP000016487"/>
    </source>
</evidence>
<dbReference type="Proteomes" id="UP000016487">
    <property type="component" value="Unassembled WGS sequence"/>
</dbReference>